<accession>A0A4C1Z4N8</accession>
<dbReference type="EMBL" id="BGZK01001544">
    <property type="protein sequence ID" value="GBP82044.1"/>
    <property type="molecule type" value="Genomic_DNA"/>
</dbReference>
<evidence type="ECO:0000313" key="2">
    <source>
        <dbReference type="Proteomes" id="UP000299102"/>
    </source>
</evidence>
<dbReference type="Proteomes" id="UP000299102">
    <property type="component" value="Unassembled WGS sequence"/>
</dbReference>
<reference evidence="1 2" key="1">
    <citation type="journal article" date="2019" name="Commun. Biol.">
        <title>The bagworm genome reveals a unique fibroin gene that provides high tensile strength.</title>
        <authorList>
            <person name="Kono N."/>
            <person name="Nakamura H."/>
            <person name="Ohtoshi R."/>
            <person name="Tomita M."/>
            <person name="Numata K."/>
            <person name="Arakawa K."/>
        </authorList>
    </citation>
    <scope>NUCLEOTIDE SEQUENCE [LARGE SCALE GENOMIC DNA]</scope>
</reference>
<name>A0A4C1Z4N8_EUMVA</name>
<proteinExistence type="predicted"/>
<gene>
    <name evidence="1" type="ORF">EVAR_32145_1</name>
</gene>
<comment type="caution">
    <text evidence="1">The sequence shown here is derived from an EMBL/GenBank/DDBJ whole genome shotgun (WGS) entry which is preliminary data.</text>
</comment>
<organism evidence="1 2">
    <name type="scientific">Eumeta variegata</name>
    <name type="common">Bagworm moth</name>
    <name type="synonym">Eumeta japonica</name>
    <dbReference type="NCBI Taxonomy" id="151549"/>
    <lineage>
        <taxon>Eukaryota</taxon>
        <taxon>Metazoa</taxon>
        <taxon>Ecdysozoa</taxon>
        <taxon>Arthropoda</taxon>
        <taxon>Hexapoda</taxon>
        <taxon>Insecta</taxon>
        <taxon>Pterygota</taxon>
        <taxon>Neoptera</taxon>
        <taxon>Endopterygota</taxon>
        <taxon>Lepidoptera</taxon>
        <taxon>Glossata</taxon>
        <taxon>Ditrysia</taxon>
        <taxon>Tineoidea</taxon>
        <taxon>Psychidae</taxon>
        <taxon>Oiketicinae</taxon>
        <taxon>Eumeta</taxon>
    </lineage>
</organism>
<sequence>MSVSLALRRANHAQWKDACLSLAHCGAHNELIINLVEVEVGRWHFLVEIGYLIEGNGPSELSLTGQNATAKAATSRLYSVIVWYLASPPIFVSKVVNSVNVKTATAYHISFGRPPIWVLVTTKFIRHNDAELSDTTSFSNTSSDDFNRQRV</sequence>
<keyword evidence="2" id="KW-1185">Reference proteome</keyword>
<dbReference type="AlphaFoldDB" id="A0A4C1Z4N8"/>
<evidence type="ECO:0000313" key="1">
    <source>
        <dbReference type="EMBL" id="GBP82044.1"/>
    </source>
</evidence>
<protein>
    <submittedName>
        <fullName evidence="1">Uncharacterized protein</fullName>
    </submittedName>
</protein>